<dbReference type="AlphaFoldDB" id="A0AA91DLJ4"/>
<dbReference type="RefSeq" id="WP_081269165.1">
    <property type="nucleotide sequence ID" value="NZ_LVHG01000055.1"/>
</dbReference>
<sequence length="416" mass="41077">MAEITADRVYETSTTTGTGSYTLAGPISGYRAFSAVCANGDTVRCYVEEVDANGVPNGGWEVGIYTWGTGGVLARTTIEASSNAGAAVSWSAGTRRIGLGVTASKLASFGAGLAFTTEALSTASPNATVNVVSLSVTSGTTNVDLALAPKGTGALTVQVADNATTGGNKRGSAALDLQTKRTASTQVASAQDSIVIGQRCTASATGAIAIGDTHTVSSPSYGSALGGFTNTVTGYNGCSIGGLRNTVDGLSAIALGGRWQSGRGITGLVTFGAAGTTVAAAGKRQGELYAFAVTTTDATPTSMGTDGASGGNDNQAILTNSSVMMISGVVMARQNATGDAKGWTFSALVKRGANAAATSIVGSPTVTVTGADSGASAWTIALTADTTNGGLAIRVTGEASKSLTWQATAMAGFCSA</sequence>
<name>A0AA91DLJ4_VARPD</name>
<gene>
    <name evidence="1" type="ORF">A3K87_20650</name>
</gene>
<organism evidence="1 2">
    <name type="scientific">Variovorax paradoxus</name>
    <dbReference type="NCBI Taxonomy" id="34073"/>
    <lineage>
        <taxon>Bacteria</taxon>
        <taxon>Pseudomonadati</taxon>
        <taxon>Pseudomonadota</taxon>
        <taxon>Betaproteobacteria</taxon>
        <taxon>Burkholderiales</taxon>
        <taxon>Comamonadaceae</taxon>
        <taxon>Variovorax</taxon>
    </lineage>
</organism>
<protein>
    <submittedName>
        <fullName evidence="1">Uncharacterized protein</fullName>
    </submittedName>
</protein>
<dbReference type="EMBL" id="LVHG01000055">
    <property type="protein sequence ID" value="OAK61699.1"/>
    <property type="molecule type" value="Genomic_DNA"/>
</dbReference>
<reference evidence="1 2" key="1">
    <citation type="submission" date="2016-03" db="EMBL/GenBank/DDBJ databases">
        <title>Genome sequence of Variovorax paradoxus KB5.</title>
        <authorList>
            <person name="Jeong H."/>
            <person name="Hong C.E."/>
            <person name="Jo S.H."/>
            <person name="Park J.M."/>
        </authorList>
    </citation>
    <scope>NUCLEOTIDE SEQUENCE [LARGE SCALE GENOMIC DNA]</scope>
    <source>
        <strain evidence="1 2">KB5</strain>
    </source>
</reference>
<comment type="caution">
    <text evidence="1">The sequence shown here is derived from an EMBL/GenBank/DDBJ whole genome shotgun (WGS) entry which is preliminary data.</text>
</comment>
<dbReference type="Proteomes" id="UP000077852">
    <property type="component" value="Unassembled WGS sequence"/>
</dbReference>
<evidence type="ECO:0000313" key="1">
    <source>
        <dbReference type="EMBL" id="OAK61699.1"/>
    </source>
</evidence>
<proteinExistence type="predicted"/>
<evidence type="ECO:0000313" key="2">
    <source>
        <dbReference type="Proteomes" id="UP000077852"/>
    </source>
</evidence>
<accession>A0AA91DLJ4</accession>